<evidence type="ECO:0000259" key="1">
    <source>
        <dbReference type="PROSITE" id="PS50075"/>
    </source>
</evidence>
<dbReference type="InterPro" id="IPR009081">
    <property type="entry name" value="PP-bd_ACP"/>
</dbReference>
<dbReference type="Proteomes" id="UP000665025">
    <property type="component" value="Chromosome 2"/>
</dbReference>
<protein>
    <submittedName>
        <fullName evidence="2">AMP-binding protein</fullName>
    </submittedName>
</protein>
<dbReference type="InterPro" id="IPR023213">
    <property type="entry name" value="CAT-like_dom_sf"/>
</dbReference>
<organism evidence="2 3">
    <name type="scientific">Pseudoalteromonas viridis</name>
    <dbReference type="NCBI Taxonomy" id="339617"/>
    <lineage>
        <taxon>Bacteria</taxon>
        <taxon>Pseudomonadati</taxon>
        <taxon>Pseudomonadota</taxon>
        <taxon>Gammaproteobacteria</taxon>
        <taxon>Alteromonadales</taxon>
        <taxon>Pseudoalteromonadaceae</taxon>
        <taxon>Pseudoalteromonas</taxon>
    </lineage>
</organism>
<dbReference type="InterPro" id="IPR000873">
    <property type="entry name" value="AMP-dep_synth/lig_dom"/>
</dbReference>
<dbReference type="PANTHER" id="PTHR45527:SF1">
    <property type="entry name" value="FATTY ACID SYNTHASE"/>
    <property type="match status" value="1"/>
</dbReference>
<gene>
    <name evidence="2" type="ORF">J5X90_23140</name>
</gene>
<dbReference type="Gene3D" id="3.30.300.30">
    <property type="match status" value="1"/>
</dbReference>
<dbReference type="Pfam" id="PF00668">
    <property type="entry name" value="Condensation"/>
    <property type="match status" value="2"/>
</dbReference>
<dbReference type="Pfam" id="PF00501">
    <property type="entry name" value="AMP-binding"/>
    <property type="match status" value="1"/>
</dbReference>
<dbReference type="Gene3D" id="3.40.50.12780">
    <property type="entry name" value="N-terminal domain of ligase-like"/>
    <property type="match status" value="1"/>
</dbReference>
<keyword evidence="3" id="KW-1185">Reference proteome</keyword>
<feature type="domain" description="Carrier" evidence="1">
    <location>
        <begin position="957"/>
        <end position="1032"/>
    </location>
</feature>
<dbReference type="EMBL" id="CP072426">
    <property type="protein sequence ID" value="QTL37734.1"/>
    <property type="molecule type" value="Genomic_DNA"/>
</dbReference>
<dbReference type="SUPFAM" id="SSF52777">
    <property type="entry name" value="CoA-dependent acyltransferases"/>
    <property type="match status" value="4"/>
</dbReference>
<dbReference type="InterPro" id="IPR001242">
    <property type="entry name" value="Condensation_dom"/>
</dbReference>
<name>A0ABX7V9Z7_9GAMM</name>
<dbReference type="Gene3D" id="3.30.559.10">
    <property type="entry name" value="Chloramphenicol acetyltransferase-like domain"/>
    <property type="match status" value="2"/>
</dbReference>
<accession>A0ABX7V9Z7</accession>
<evidence type="ECO:0000313" key="2">
    <source>
        <dbReference type="EMBL" id="QTL37734.1"/>
    </source>
</evidence>
<dbReference type="RefSeq" id="WP_209053922.1">
    <property type="nucleotide sequence ID" value="NZ_CP072426.1"/>
</dbReference>
<reference evidence="2 3" key="1">
    <citation type="submission" date="2021-03" db="EMBL/GenBank/DDBJ databases">
        <title>Complete Genome of Pseudoalteromonas viridis Strain BBR56, a new biocontrol bacterial candidate.</title>
        <authorList>
            <person name="Handayani D.P."/>
            <person name="Isnansetyo A."/>
            <person name="Istiqomah I."/>
            <person name="Jumina J."/>
        </authorList>
    </citation>
    <scope>NUCLEOTIDE SEQUENCE [LARGE SCALE GENOMIC DNA]</scope>
    <source>
        <strain evidence="2 3">BBR56</strain>
    </source>
</reference>
<dbReference type="PROSITE" id="PS00455">
    <property type="entry name" value="AMP_BINDING"/>
    <property type="match status" value="1"/>
</dbReference>
<dbReference type="Gene3D" id="3.30.559.30">
    <property type="entry name" value="Nonribosomal peptide synthetase, condensation domain"/>
    <property type="match status" value="2"/>
</dbReference>
<dbReference type="Pfam" id="PF00550">
    <property type="entry name" value="PP-binding"/>
    <property type="match status" value="1"/>
</dbReference>
<dbReference type="SUPFAM" id="SSF47336">
    <property type="entry name" value="ACP-like"/>
    <property type="match status" value="1"/>
</dbReference>
<dbReference type="Gene3D" id="1.10.1200.10">
    <property type="entry name" value="ACP-like"/>
    <property type="match status" value="1"/>
</dbReference>
<proteinExistence type="predicted"/>
<dbReference type="InterPro" id="IPR036736">
    <property type="entry name" value="ACP-like_sf"/>
</dbReference>
<dbReference type="SUPFAM" id="SSF56801">
    <property type="entry name" value="Acetyl-CoA synthetase-like"/>
    <property type="match status" value="1"/>
</dbReference>
<dbReference type="PROSITE" id="PS50075">
    <property type="entry name" value="CARRIER"/>
    <property type="match status" value="1"/>
</dbReference>
<dbReference type="InterPro" id="IPR020845">
    <property type="entry name" value="AMP-binding_CS"/>
</dbReference>
<dbReference type="InterPro" id="IPR045851">
    <property type="entry name" value="AMP-bd_C_sf"/>
</dbReference>
<evidence type="ECO:0000313" key="3">
    <source>
        <dbReference type="Proteomes" id="UP000665025"/>
    </source>
</evidence>
<dbReference type="InterPro" id="IPR042099">
    <property type="entry name" value="ANL_N_sf"/>
</dbReference>
<dbReference type="PANTHER" id="PTHR45527">
    <property type="entry name" value="NONRIBOSOMAL PEPTIDE SYNTHETASE"/>
    <property type="match status" value="1"/>
</dbReference>
<sequence>MNDLTTKQRALSAFKSRVISQLGCDELVHEQLQIATDSVLNPDTLKYHIGGLFHLQGDFCPQDLIKQITLVFNHLCGESELDLDMTQALADKTQARTFAEQFKQRPFDLEHGALVRIALRPALQGGYFVVLIAHHILLDGLSLYRLFCKALAMLPLSVTEITTELAQMRYHNTHKHTARHLAFWQTYLQDLPDFMFDYIPPAQAGTQTLSAHFSVSNTQIQALHSLCQQHNVGFHVYIAHLLGEFYQHHFNQSVVVGYALNNQRRNQHNYGMSSKLLPQIVKPAGQTFIESIKALQWDFNQLFRKSQVPIGEINQCAAVSASARTLVYDVMINYLNPGALMNIDGVDLASEMLVQSDHSHPISVNLVHNEHSNMEVMLSANPTFVTPAHLQQLATLLENALHLGAQQTLQFNATDNGAVEETPTAPQWQFMRGKSHPLTPADLPAQVIETLSKQAPESIAICDHQGQTFSYQWLQERQQRIARWLLSNTLAQHNVAVLMEHTADMVATMLACLHTGRVIVPVNADADVSYAQDILARAQAACVMVDDPRWASALSQFNVATIESVIDAPVSAPEQAHRQGVCLDSLAYLVFSSGTTGVPKGIMLAQRTLANLCLHHRLDPNLSTPAQVLNTTALGFDVAIQTLLTTLCCGGTLHLTTSNVRKEAANILDNVAGNHISRLIVTPSLLHILAAQASFSTHTFDTLEQVIVSGEQMVMSEQVRAFLNRSGATLINQYGPAETHVVTQHSLHDLAALANGDAVPIGRPICNVRLAIQQTAELNSDSQGVLYIGGPSVALEYIQAPQLSAERFVHLPVPANSALFFNSRDRVITLPGGRLLFSGREDDSVKVRGRFVNLKTVEKLLMAIDDVAEACATTYRSHGVMRLLAFVTLSGQRSDAAALNIRQTLLDNAPNWLVPDTLVPLECFPRTANGKVDTKALLAEFEHMQQTCAPTQAEHANPVSEIEQQVLAVLAQKCGVHPHTLDEDLRTCGMDSLSIIIYMTHLSETFGLQLNTDDFIAHPSVAAISAHIRTAQASALATAISGQKVKKLGKKHAPATFTQSNIFRQWQQGNLYNMFQCFAVHGSVCPERMRQAFARLVSNTGLFNSRFEMRGDTLWCCSNDADVVNPFEHLDLSHLAHEAAHEALERQCSQQKSHRFALEQGELIHAQLLTLGNKQQYLLLNIHHIITDAVSNINIIGELKRYYDQQADNQPDKESVDFFDYAWEEQRFFSCTEGQQIVSDYQAEFKHHSPYPKFKHLNGALWTPSLYHTQNCTLPGFFAHAASQNGVSQIQSLIGALCQVFSPHLMTPEILMAVTFTGRTSRETRDMIGPLYKVAPLLVKPDETLDFSASVASGVAKIYNECVPEFTQVITDPALSEYLPYFKLNYITNSNQLLALDFDGFELQPEDHGDQEDVIKNMGVSRRVPLNIVAVQSGEDLVMHWHYVAGALSDAMITNMCAGFVRLLSSAEAPTPLQRCAK</sequence>